<proteinExistence type="predicted"/>
<dbReference type="PANTHER" id="PTHR43581">
    <property type="entry name" value="ATP/GTP PHOSPHATASE"/>
    <property type="match status" value="1"/>
</dbReference>
<dbReference type="SUPFAM" id="SSF52540">
    <property type="entry name" value="P-loop containing nucleoside triphosphate hydrolases"/>
    <property type="match status" value="1"/>
</dbReference>
<gene>
    <name evidence="2" type="ORF">HZ995_04630</name>
</gene>
<dbReference type="KEGG" id="cact:HZ995_04630"/>
<dbReference type="GO" id="GO:0005524">
    <property type="term" value="F:ATP binding"/>
    <property type="evidence" value="ECO:0007669"/>
    <property type="project" value="InterPro"/>
</dbReference>
<dbReference type="InterPro" id="IPR003959">
    <property type="entry name" value="ATPase_AAA_core"/>
</dbReference>
<dbReference type="Gene3D" id="3.40.50.300">
    <property type="entry name" value="P-loop containing nucleotide triphosphate hydrolases"/>
    <property type="match status" value="1"/>
</dbReference>
<dbReference type="PANTHER" id="PTHR43581:SF2">
    <property type="entry name" value="EXCINUCLEASE ATPASE SUBUNIT"/>
    <property type="match status" value="1"/>
</dbReference>
<dbReference type="InterPro" id="IPR038729">
    <property type="entry name" value="Rad50/SbcC_AAA"/>
</dbReference>
<sequence length="406" mass="45636">MNSPALRINELHLSNIGPFPSLDMNFGDQAGIHLICGENGVGKTTILEAITASWSRGEHHRIKRRQAAESGSVALKYKTLGSGNELRNDFNEMSPEKGEFTRANLPEAVNLIHVRASRDLKYFVQNAISRDPKFDLQQINQKVAADLSANEIKSWLTNRYLLSPHAEKSSWTPHMTENLATATWLFSVLDEDISLAEVDVTTFDILVSTPNGTIPFELMSSGFRSTYFLLLSIIKEIEFRRLDVSAKQFSGVILVDEIDLHLHPTWQQQIGRILTTAFPMAQIIATTHSPHVVQAAHANDVISLRRDRMGNVECKNTLTGKYGFAGWTIEEILEEVMGVENTRTKTFRDAMRKFDFALDAEDSQRGNEALAELEKMLHPNNPLLKLIKIQSAPFAYDDRAEEAKDD</sequence>
<dbReference type="GO" id="GO:0016887">
    <property type="term" value="F:ATP hydrolysis activity"/>
    <property type="evidence" value="ECO:0007669"/>
    <property type="project" value="InterPro"/>
</dbReference>
<dbReference type="Proteomes" id="UP000665026">
    <property type="component" value="Chromosome"/>
</dbReference>
<accession>A0A975I9E4</accession>
<dbReference type="SMART" id="SM00382">
    <property type="entry name" value="AAA"/>
    <property type="match status" value="1"/>
</dbReference>
<evidence type="ECO:0000313" key="3">
    <source>
        <dbReference type="Proteomes" id="UP000665026"/>
    </source>
</evidence>
<evidence type="ECO:0000313" key="2">
    <source>
        <dbReference type="EMBL" id="QTN36806.1"/>
    </source>
</evidence>
<feature type="domain" description="AAA+ ATPase" evidence="1">
    <location>
        <begin position="29"/>
        <end position="308"/>
    </location>
</feature>
<reference evidence="2" key="1">
    <citation type="submission" date="2020-07" db="EMBL/GenBank/DDBJ databases">
        <title>Genome sequences of bacteria associated with the marine, planktonic diatom Thalassiosira profunda strain ECT2AJA-044.</title>
        <authorList>
            <person name="Gargas C.B."/>
            <person name="Roberts W.R."/>
            <person name="Alverson A.J."/>
        </authorList>
    </citation>
    <scope>NUCLEOTIDE SEQUENCE</scope>
    <source>
        <strain evidence="2">ECT2AJA-044</strain>
    </source>
</reference>
<dbReference type="Pfam" id="PF13476">
    <property type="entry name" value="AAA_23"/>
    <property type="match status" value="1"/>
</dbReference>
<protein>
    <submittedName>
        <fullName evidence="2">AAA family ATPase</fullName>
    </submittedName>
</protein>
<dbReference type="Pfam" id="PF13304">
    <property type="entry name" value="AAA_21"/>
    <property type="match status" value="1"/>
</dbReference>
<dbReference type="InterPro" id="IPR027417">
    <property type="entry name" value="P-loop_NTPase"/>
</dbReference>
<dbReference type="AlphaFoldDB" id="A0A975I9E4"/>
<dbReference type="EMBL" id="CP060010">
    <property type="protein sequence ID" value="QTN36806.1"/>
    <property type="molecule type" value="Genomic_DNA"/>
</dbReference>
<dbReference type="InterPro" id="IPR003593">
    <property type="entry name" value="AAA+_ATPase"/>
</dbReference>
<name>A0A975I9E4_9RHOB</name>
<dbReference type="RefSeq" id="WP_209357502.1">
    <property type="nucleotide sequence ID" value="NZ_CP060010.1"/>
</dbReference>
<organism evidence="2 3">
    <name type="scientific">Cognatishimia activa</name>
    <dbReference type="NCBI Taxonomy" id="1715691"/>
    <lineage>
        <taxon>Bacteria</taxon>
        <taxon>Pseudomonadati</taxon>
        <taxon>Pseudomonadota</taxon>
        <taxon>Alphaproteobacteria</taxon>
        <taxon>Rhodobacterales</taxon>
        <taxon>Paracoccaceae</taxon>
        <taxon>Cognatishimia</taxon>
    </lineage>
</organism>
<dbReference type="InterPro" id="IPR051396">
    <property type="entry name" value="Bact_Antivir_Def_Nuclease"/>
</dbReference>
<evidence type="ECO:0000259" key="1">
    <source>
        <dbReference type="SMART" id="SM00382"/>
    </source>
</evidence>